<proteinExistence type="evidence at transcript level"/>
<organism evidence="3">
    <name type="scientific">Oncocephalus sp</name>
    <dbReference type="NCBI Taxonomy" id="2944721"/>
    <lineage>
        <taxon>Eukaryota</taxon>
        <taxon>Metazoa</taxon>
        <taxon>Ecdysozoa</taxon>
        <taxon>Arthropoda</taxon>
        <taxon>Hexapoda</taxon>
        <taxon>Insecta</taxon>
        <taxon>Pterygota</taxon>
        <taxon>Neoptera</taxon>
        <taxon>Paraneoptera</taxon>
        <taxon>Hemiptera</taxon>
        <taxon>Heteroptera</taxon>
        <taxon>Panheteroptera</taxon>
        <taxon>Cimicomorpha</taxon>
        <taxon>Reduviidae</taxon>
        <taxon>Stenopodainae</taxon>
        <taxon>Oncocephalus</taxon>
    </lineage>
</organism>
<keyword evidence="1" id="KW-0175">Coiled coil</keyword>
<sequence length="162" mass="18829">MFKFLILIAVIACTIHANVSDKDLKRMISKLERSISRLERTGKIMKAKLKNFTDKLLEHTEEDNGETGKKCFLDLWKSLEETLNLKIDESIGGYTRSSRSLINNLKNGLFDKEELERTKHMLSKDGSYFGQIENSLQYLKRSIKKDLINFEKTVHDKCCQHD</sequence>
<protein>
    <submittedName>
        <fullName evidence="3">Heteropteran venom family 11 protein 1</fullName>
    </submittedName>
</protein>
<reference evidence="3" key="1">
    <citation type="submission" date="2024-03" db="EMBL/GenBank/DDBJ databases">
        <title>Venom adaptation and exaptation during the trophic switch to blood-feeding by kissing bugs (Reduviidae: Triatominae).</title>
        <authorList>
            <person name="Zdenek C.N."/>
            <person name="Cardoso F.C."/>
            <person name="Robinson S.D."/>
            <person name="Mercedes R.S."/>
            <person name="Raidjoe E.R."/>
            <person name="Hernandez-Vargas M.J."/>
            <person name="Jin J."/>
            <person name="Corzo G."/>
            <person name="Vetter I."/>
            <person name="King G.F."/>
            <person name="Fry B.G."/>
            <person name="Walker A."/>
        </authorList>
    </citation>
    <scope>NUCLEOTIDE SEQUENCE</scope>
</reference>
<keyword evidence="2" id="KW-0732">Signal</keyword>
<evidence type="ECO:0000313" key="3">
    <source>
        <dbReference type="EMBL" id="WXI02705.1"/>
    </source>
</evidence>
<evidence type="ECO:0000256" key="2">
    <source>
        <dbReference type="SAM" id="SignalP"/>
    </source>
</evidence>
<feature type="coiled-coil region" evidence="1">
    <location>
        <begin position="21"/>
        <end position="48"/>
    </location>
</feature>
<evidence type="ECO:0000256" key="1">
    <source>
        <dbReference type="SAM" id="Coils"/>
    </source>
</evidence>
<accession>A0AB38ZEJ5</accession>
<dbReference type="EMBL" id="PP517455">
    <property type="protein sequence ID" value="WXI02705.1"/>
    <property type="molecule type" value="mRNA"/>
</dbReference>
<feature type="chain" id="PRO_5044223670" evidence="2">
    <location>
        <begin position="18"/>
        <end position="162"/>
    </location>
</feature>
<name>A0AB38ZEJ5_9HEMI</name>
<feature type="signal peptide" evidence="2">
    <location>
        <begin position="1"/>
        <end position="17"/>
    </location>
</feature>
<dbReference type="AlphaFoldDB" id="A0AB38ZEJ5"/>